<reference evidence="1 2" key="1">
    <citation type="submission" date="2019-12" db="EMBL/GenBank/DDBJ databases">
        <title>Engineering Photorhabdus to improve their lethality against agricultural pests.</title>
        <authorList>
            <person name="Machado R.A.R."/>
        </authorList>
    </citation>
    <scope>NUCLEOTIDE SEQUENCE [LARGE SCALE GENOMIC DNA]</scope>
    <source>
        <strain evidence="1 2">M-CN4</strain>
    </source>
</reference>
<dbReference type="EMBL" id="WSFC01000015">
    <property type="protein sequence ID" value="NDL03363.1"/>
    <property type="molecule type" value="Genomic_DNA"/>
</dbReference>
<protein>
    <submittedName>
        <fullName evidence="1">DUF321 domain-containing protein</fullName>
    </submittedName>
</protein>
<keyword evidence="2" id="KW-1185">Reference proteome</keyword>
<comment type="caution">
    <text evidence="1">The sequence shown here is derived from an EMBL/GenBank/DDBJ whole genome shotgun (WGS) entry which is preliminary data.</text>
</comment>
<accession>A0ABX0AK36</accession>
<gene>
    <name evidence="1" type="ORF">GPY48_09000</name>
</gene>
<organism evidence="1 2">
    <name type="scientific">Photorhabdus bodei</name>
    <dbReference type="NCBI Taxonomy" id="2029681"/>
    <lineage>
        <taxon>Bacteria</taxon>
        <taxon>Pseudomonadati</taxon>
        <taxon>Pseudomonadota</taxon>
        <taxon>Gammaproteobacteria</taxon>
        <taxon>Enterobacterales</taxon>
        <taxon>Morganellaceae</taxon>
        <taxon>Photorhabdus</taxon>
    </lineage>
</organism>
<proteinExistence type="predicted"/>
<sequence>MFSYKQCFRKLGAREGRFWQENHMFSVDK</sequence>
<evidence type="ECO:0000313" key="2">
    <source>
        <dbReference type="Proteomes" id="UP000466619"/>
    </source>
</evidence>
<name>A0ABX0AK36_9GAMM</name>
<evidence type="ECO:0000313" key="1">
    <source>
        <dbReference type="EMBL" id="NDL03363.1"/>
    </source>
</evidence>
<dbReference type="Proteomes" id="UP000466619">
    <property type="component" value="Unassembled WGS sequence"/>
</dbReference>